<evidence type="ECO:0000256" key="2">
    <source>
        <dbReference type="ARBA" id="ARBA00022722"/>
    </source>
</evidence>
<accession>H0GR08</accession>
<name>H0GR08_SACCK</name>
<dbReference type="OrthoDB" id="6079689at2759"/>
<dbReference type="EMBL" id="AGVY01000122">
    <property type="protein sequence ID" value="EHN03753.1"/>
    <property type="molecule type" value="Genomic_DNA"/>
</dbReference>
<dbReference type="Gene3D" id="3.20.20.140">
    <property type="entry name" value="Metal-dependent hydrolases"/>
    <property type="match status" value="1"/>
</dbReference>
<dbReference type="Proteomes" id="UP000009009">
    <property type="component" value="Unassembled WGS sequence"/>
</dbReference>
<dbReference type="GO" id="GO:0046872">
    <property type="term" value="F:metal ion binding"/>
    <property type="evidence" value="ECO:0007669"/>
    <property type="project" value="UniProtKB-KW"/>
</dbReference>
<dbReference type="GO" id="GO:0008296">
    <property type="term" value="F:3'-5'-DNA exonuclease activity"/>
    <property type="evidence" value="ECO:0007669"/>
    <property type="project" value="TreeGrafter"/>
</dbReference>
<keyword evidence="3" id="KW-0479">Metal-binding</keyword>
<evidence type="ECO:0000256" key="4">
    <source>
        <dbReference type="ARBA" id="ARBA00022801"/>
    </source>
</evidence>
<dbReference type="PROSITE" id="PS01090">
    <property type="entry name" value="TATD_2"/>
    <property type="match status" value="1"/>
</dbReference>
<dbReference type="InterPro" id="IPR050891">
    <property type="entry name" value="TatD-type_Hydrolase"/>
</dbReference>
<dbReference type="PhylomeDB" id="H0GR08"/>
<keyword evidence="4" id="KW-0378">Hydrolase</keyword>
<evidence type="ECO:0000256" key="1">
    <source>
        <dbReference type="ARBA" id="ARBA00009275"/>
    </source>
</evidence>
<proteinExistence type="inferred from homology"/>
<organism evidence="5 6">
    <name type="scientific">Saccharomyces cerevisiae x Saccharomyces kudriavzevii (strain VIN7)</name>
    <name type="common">Yeast</name>
    <dbReference type="NCBI Taxonomy" id="1095631"/>
    <lineage>
        <taxon>Eukaryota</taxon>
        <taxon>Fungi</taxon>
        <taxon>Dikarya</taxon>
        <taxon>Ascomycota</taxon>
        <taxon>Saccharomycotina</taxon>
        <taxon>Saccharomycetes</taxon>
        <taxon>Saccharomycetales</taxon>
        <taxon>Saccharomycetaceae</taxon>
        <taxon>Saccharomyces</taxon>
    </lineage>
</organism>
<evidence type="ECO:0000313" key="6">
    <source>
        <dbReference type="Proteomes" id="UP000009009"/>
    </source>
</evidence>
<keyword evidence="2" id="KW-0540">Nuclease</keyword>
<comment type="similarity">
    <text evidence="1">Belongs to the metallo-dependent hydrolases superfamily. TatD-type hydrolase family.</text>
</comment>
<dbReference type="AlphaFoldDB" id="H0GR08"/>
<dbReference type="PROSITE" id="PS01091">
    <property type="entry name" value="TATD_3"/>
    <property type="match status" value="1"/>
</dbReference>
<keyword evidence="6" id="KW-1185">Reference proteome</keyword>
<gene>
    <name evidence="5" type="ORF">VIN7_5478</name>
</gene>
<dbReference type="PANTHER" id="PTHR10060:SF15">
    <property type="entry name" value="DEOXYRIBONUCLEASE TATDN1"/>
    <property type="match status" value="1"/>
</dbReference>
<evidence type="ECO:0000256" key="3">
    <source>
        <dbReference type="ARBA" id="ARBA00022723"/>
    </source>
</evidence>
<dbReference type="HOGENOM" id="CLU_031506_1_0_1"/>
<dbReference type="SUPFAM" id="SSF51556">
    <property type="entry name" value="Metallo-dependent hydrolases"/>
    <property type="match status" value="1"/>
</dbReference>
<dbReference type="GO" id="GO:0005829">
    <property type="term" value="C:cytosol"/>
    <property type="evidence" value="ECO:0007669"/>
    <property type="project" value="TreeGrafter"/>
</dbReference>
<sequence>MWCCLLKSSSKNSVRLWRPFWTQYCNMTSTPTDSSLKYYDIGLNLTDPMFHGIYNGKQYHPADYVKVLERAAQRHVKVALVTGSSIVESQSAIDLINGVKNCSPLKLYHTIGVHPCCVNEYADASQGEKPSATIDNPSMDETYNESLIGKVLSDPSFARGKLKELYQLMDQQVNTSDTSFRSIGEIGLDYDRFHYSSKEMQMLFFEEQLKISCLNAKLSNYPLFLHMRNACDDFIQILQKFVAGFTDNKDIFKLQELDASSTSGFYKFPPDRKLVVHSFTGSEEDLQKILNLSPNCFIGVNGCSLRTEEMLSVVKQIPLKRLLLETDAPWCEIKRTHKSFEYLAKQQEAKTFEYPAFKSSKKKQAH</sequence>
<dbReference type="InterPro" id="IPR018228">
    <property type="entry name" value="DNase_TatD-rel_CS"/>
</dbReference>
<reference evidence="5 6" key="1">
    <citation type="journal article" date="2012" name="FEMS Yeast Res.">
        <title>The genome sequence of the wine yeast VIN7 reveals an allotriploid hybrid genome with Saccharomyces cerevisiae and Saccharomyces kudriavzevii origins.</title>
        <authorList>
            <person name="Borneman A.R."/>
            <person name="Desany B.A."/>
            <person name="Riches D."/>
            <person name="Affourtit J.P."/>
            <person name="Forgan A.H."/>
            <person name="Pretorius I.S."/>
            <person name="Egholm M."/>
            <person name="Chambers P.J."/>
        </authorList>
    </citation>
    <scope>NUCLEOTIDE SEQUENCE [LARGE SCALE GENOMIC DNA]</scope>
    <source>
        <strain evidence="5 6">VIN7</strain>
    </source>
</reference>
<evidence type="ECO:0000313" key="5">
    <source>
        <dbReference type="EMBL" id="EHN03753.1"/>
    </source>
</evidence>
<dbReference type="Pfam" id="PF01026">
    <property type="entry name" value="TatD_DNase"/>
    <property type="match status" value="1"/>
</dbReference>
<dbReference type="InterPro" id="IPR001130">
    <property type="entry name" value="TatD-like"/>
</dbReference>
<dbReference type="CDD" id="cd01310">
    <property type="entry name" value="TatD_DNAse"/>
    <property type="match status" value="1"/>
</dbReference>
<comment type="caution">
    <text evidence="5">The sequence shown here is derived from an EMBL/GenBank/DDBJ whole genome shotgun (WGS) entry which is preliminary data.</text>
</comment>
<dbReference type="PANTHER" id="PTHR10060">
    <property type="entry name" value="TATD FAMILY DEOXYRIBONUCLEASE"/>
    <property type="match status" value="1"/>
</dbReference>
<dbReference type="InterPro" id="IPR032466">
    <property type="entry name" value="Metal_Hydrolase"/>
</dbReference>
<protein>
    <submittedName>
        <fullName evidence="5">YBL055C-like protein</fullName>
    </submittedName>
</protein>